<dbReference type="AlphaFoldDB" id="A0A8K0CFQ6"/>
<dbReference type="InterPro" id="IPR052638">
    <property type="entry name" value="PiggyBac_TE-derived"/>
</dbReference>
<keyword evidence="4" id="KW-1185">Reference proteome</keyword>
<evidence type="ECO:0000256" key="1">
    <source>
        <dbReference type="SAM" id="MobiDB-lite"/>
    </source>
</evidence>
<dbReference type="OrthoDB" id="10057240at2759"/>
<feature type="compositionally biased region" description="Acidic residues" evidence="1">
    <location>
        <begin position="42"/>
        <end position="52"/>
    </location>
</feature>
<dbReference type="GO" id="GO:0043565">
    <property type="term" value="F:sequence-specific DNA binding"/>
    <property type="evidence" value="ECO:0007669"/>
    <property type="project" value="TreeGrafter"/>
</dbReference>
<evidence type="ECO:0000313" key="4">
    <source>
        <dbReference type="Proteomes" id="UP000801492"/>
    </source>
</evidence>
<organism evidence="3 4">
    <name type="scientific">Ignelater luminosus</name>
    <name type="common">Cucubano</name>
    <name type="synonym">Pyrophorus luminosus</name>
    <dbReference type="NCBI Taxonomy" id="2038154"/>
    <lineage>
        <taxon>Eukaryota</taxon>
        <taxon>Metazoa</taxon>
        <taxon>Ecdysozoa</taxon>
        <taxon>Arthropoda</taxon>
        <taxon>Hexapoda</taxon>
        <taxon>Insecta</taxon>
        <taxon>Pterygota</taxon>
        <taxon>Neoptera</taxon>
        <taxon>Endopterygota</taxon>
        <taxon>Coleoptera</taxon>
        <taxon>Polyphaga</taxon>
        <taxon>Elateriformia</taxon>
        <taxon>Elateroidea</taxon>
        <taxon>Elateridae</taxon>
        <taxon>Agrypninae</taxon>
        <taxon>Pyrophorini</taxon>
        <taxon>Ignelater</taxon>
    </lineage>
</organism>
<proteinExistence type="predicted"/>
<evidence type="ECO:0000313" key="3">
    <source>
        <dbReference type="EMBL" id="KAF2883282.1"/>
    </source>
</evidence>
<feature type="domain" description="PiggyBac transposable element-derived protein" evidence="2">
    <location>
        <begin position="139"/>
        <end position="337"/>
    </location>
</feature>
<dbReference type="InterPro" id="IPR029526">
    <property type="entry name" value="PGBD"/>
</dbReference>
<evidence type="ECO:0000259" key="2">
    <source>
        <dbReference type="Pfam" id="PF13843"/>
    </source>
</evidence>
<feature type="compositionally biased region" description="Basic and acidic residues" evidence="1">
    <location>
        <begin position="77"/>
        <end position="98"/>
    </location>
</feature>
<dbReference type="PANTHER" id="PTHR47055:SF3">
    <property type="entry name" value="PHORBOL-ESTER_DAG-TYPE DOMAIN-CONTAINING PROTEIN"/>
    <property type="match status" value="1"/>
</dbReference>
<feature type="region of interest" description="Disordered" evidence="1">
    <location>
        <begin position="33"/>
        <end position="103"/>
    </location>
</feature>
<dbReference type="PANTHER" id="PTHR47055">
    <property type="entry name" value="DDE_TNP_1_7 DOMAIN-CONTAINING PROTEIN"/>
    <property type="match status" value="1"/>
</dbReference>
<feature type="compositionally biased region" description="Polar residues" evidence="1">
    <location>
        <begin position="53"/>
        <end position="63"/>
    </location>
</feature>
<name>A0A8K0CFQ6_IGNLU</name>
<dbReference type="Pfam" id="PF13843">
    <property type="entry name" value="DDE_Tnp_1_7"/>
    <property type="match status" value="1"/>
</dbReference>
<dbReference type="EMBL" id="VTPC01090448">
    <property type="protein sequence ID" value="KAF2883282.1"/>
    <property type="molecule type" value="Genomic_DNA"/>
</dbReference>
<protein>
    <recommendedName>
        <fullName evidence="2">PiggyBac transposable element-derived protein domain-containing protein</fullName>
    </recommendedName>
</protein>
<accession>A0A8K0CFQ6</accession>
<gene>
    <name evidence="3" type="ORF">ILUMI_22889</name>
</gene>
<sequence>MDTRKYWRQPLSTADLLELLEENENVVPDCIYITPPDNQGWESDEDSGDENCNDPNRLNSRQLQADAETNLVDDVDEINKDENEENKENKDKQEESKKMKNSKLIKKRHWTKGNLQKNPGSQTNVKRLPPIILSKDSEPLEFLELFLSSNVLETLVKNTVMYAPSKNYKLEVGNEKMLVFISILYINGYVPVPRRRMLWEGRPDTKNGLVSNSMRRNRFEDIFRYIHATDNNNLHKNDKMTKLRPLIEKVNEPFVRYTPVSEDMSVDESMIPYFGRNGCKQFIRGKPIRFGYKAWVLAQPFGYCVNFDIYQGRTANRDNSIGLGESVVMKFADLLKNSAIMKKKPRGTFDSFVDREDNIVCVKWRDNSVVTVLSNKYGIAPVRKAARYSVKEKSKIEIPQPNVVFVEKKWYIPILFWTFDVCMNNAWILSRHLGKQMDNLEFSRVAAISVLQKYGKPPLATGPCTNFDDSYLRVNGVLAYG</sequence>
<dbReference type="Proteomes" id="UP000801492">
    <property type="component" value="Unassembled WGS sequence"/>
</dbReference>
<comment type="caution">
    <text evidence="3">The sequence shown here is derived from an EMBL/GenBank/DDBJ whole genome shotgun (WGS) entry which is preliminary data.</text>
</comment>
<reference evidence="3" key="1">
    <citation type="submission" date="2019-08" db="EMBL/GenBank/DDBJ databases">
        <title>The genome of the North American firefly Photinus pyralis.</title>
        <authorList>
            <consortium name="Photinus pyralis genome working group"/>
            <person name="Fallon T.R."/>
            <person name="Sander Lower S.E."/>
            <person name="Weng J.-K."/>
        </authorList>
    </citation>
    <scope>NUCLEOTIDE SEQUENCE</scope>
    <source>
        <strain evidence="3">TRF0915ILg1</strain>
        <tissue evidence="3">Whole body</tissue>
    </source>
</reference>